<dbReference type="InterPro" id="IPR011992">
    <property type="entry name" value="EF-hand-dom_pair"/>
</dbReference>
<feature type="region of interest" description="Disordered" evidence="3">
    <location>
        <begin position="1"/>
        <end position="165"/>
    </location>
</feature>
<dbReference type="SUPFAM" id="SSF47473">
    <property type="entry name" value="EF-hand"/>
    <property type="match status" value="1"/>
</dbReference>
<evidence type="ECO:0000256" key="1">
    <source>
        <dbReference type="ARBA" id="ARBA00022837"/>
    </source>
</evidence>
<keyword evidence="1" id="KW-0106">Calcium</keyword>
<dbReference type="InterPro" id="IPR018247">
    <property type="entry name" value="EF_Hand_1_Ca_BS"/>
</dbReference>
<sequence length="517" mass="57087">MIAPAPPPRNKRPAFERRQQTLNYALRRSAPPPTDSSDFIDDSPDRSSRPNAPPPQSPESPSDRQVVGDYYPADTHREAPGGGKGRYRKNAASRERRSSTHSRTGDALGIQAGRPVNFNPAPLAVEPSHSRAHPRASARPASVPAETPEVKGVTEEGIPVPGAAGTATRTLREQVAMLQQSKEDLEVDARVKSAENEALRQRLQNLEGVLLEDLDQRISTAISAANQTWIAPGGKGDGGLNPKQVSSKAMYSSTVPGAKGEIGGQIWNDASVPPITTADAALNHLVANLPTKPVNQSGQCAQKGNCKESDTLRKELSRSLDNYDALMQDYEALEQTLLEVQRTASGYAARYAFCLLDEDHDGLIGLEEVMRYELFLPYSVCVLQHCYQFWQFMEVQGRMNSEDFLNFTQYAEDKTTRPSQLFWFRCADVDGDGYIGRHDVRWLYDQVDKSGGCISFDDLYEQIVDMCMPADPKRGVSMADIRGCKLASGIFSLLFNHNNLLLRRTTAEFSLRNDVPM</sequence>
<dbReference type="PROSITE" id="PS00018">
    <property type="entry name" value="EF_HAND_1"/>
    <property type="match status" value="2"/>
</dbReference>
<accession>A0AAE0FNT7</accession>
<dbReference type="GO" id="GO:0000159">
    <property type="term" value="C:protein phosphatase type 2A complex"/>
    <property type="evidence" value="ECO:0007669"/>
    <property type="project" value="TreeGrafter"/>
</dbReference>
<keyword evidence="5" id="KW-1185">Reference proteome</keyword>
<gene>
    <name evidence="4" type="ORF">CYMTET_28212</name>
</gene>
<name>A0AAE0FNT7_9CHLO</name>
<dbReference type="AlphaFoldDB" id="A0AAE0FNT7"/>
<reference evidence="4 5" key="1">
    <citation type="journal article" date="2015" name="Genome Biol. Evol.">
        <title>Comparative Genomics of a Bacterivorous Green Alga Reveals Evolutionary Causalities and Consequences of Phago-Mixotrophic Mode of Nutrition.</title>
        <authorList>
            <person name="Burns J.A."/>
            <person name="Paasch A."/>
            <person name="Narechania A."/>
            <person name="Kim E."/>
        </authorList>
    </citation>
    <scope>NUCLEOTIDE SEQUENCE [LARGE SCALE GENOMIC DNA]</scope>
    <source>
        <strain evidence="4 5">PLY_AMNH</strain>
    </source>
</reference>
<organism evidence="4 5">
    <name type="scientific">Cymbomonas tetramitiformis</name>
    <dbReference type="NCBI Taxonomy" id="36881"/>
    <lineage>
        <taxon>Eukaryota</taxon>
        <taxon>Viridiplantae</taxon>
        <taxon>Chlorophyta</taxon>
        <taxon>Pyramimonadophyceae</taxon>
        <taxon>Pyramimonadales</taxon>
        <taxon>Pyramimonadaceae</taxon>
        <taxon>Cymbomonas</taxon>
    </lineage>
</organism>
<dbReference type="PANTHER" id="PTHR14095:SF0">
    <property type="entry name" value="MIP22305P"/>
    <property type="match status" value="1"/>
</dbReference>
<proteinExistence type="predicted"/>
<feature type="coiled-coil region" evidence="2">
    <location>
        <begin position="313"/>
        <end position="343"/>
    </location>
</feature>
<dbReference type="GO" id="GO:0019888">
    <property type="term" value="F:protein phosphatase regulator activity"/>
    <property type="evidence" value="ECO:0007669"/>
    <property type="project" value="TreeGrafter"/>
</dbReference>
<evidence type="ECO:0000313" key="4">
    <source>
        <dbReference type="EMBL" id="KAK3262963.1"/>
    </source>
</evidence>
<evidence type="ECO:0000256" key="3">
    <source>
        <dbReference type="SAM" id="MobiDB-lite"/>
    </source>
</evidence>
<protein>
    <submittedName>
        <fullName evidence="4">Uncharacterized protein</fullName>
    </submittedName>
</protein>
<comment type="caution">
    <text evidence="4">The sequence shown here is derived from an EMBL/GenBank/DDBJ whole genome shotgun (WGS) entry which is preliminary data.</text>
</comment>
<dbReference type="PANTHER" id="PTHR14095">
    <property type="entry name" value="PHOSPHATASE 2A REGULATORY SUBUNIT-RELATED"/>
    <property type="match status" value="1"/>
</dbReference>
<dbReference type="Gene3D" id="1.10.238.10">
    <property type="entry name" value="EF-hand"/>
    <property type="match status" value="1"/>
</dbReference>
<dbReference type="EMBL" id="LGRX02015840">
    <property type="protein sequence ID" value="KAK3262963.1"/>
    <property type="molecule type" value="Genomic_DNA"/>
</dbReference>
<keyword evidence="2" id="KW-0175">Coiled coil</keyword>
<feature type="coiled-coil region" evidence="2">
    <location>
        <begin position="168"/>
        <end position="216"/>
    </location>
</feature>
<dbReference type="Proteomes" id="UP001190700">
    <property type="component" value="Unassembled WGS sequence"/>
</dbReference>
<evidence type="ECO:0000256" key="2">
    <source>
        <dbReference type="SAM" id="Coils"/>
    </source>
</evidence>
<evidence type="ECO:0000313" key="5">
    <source>
        <dbReference type="Proteomes" id="UP001190700"/>
    </source>
</evidence>